<evidence type="ECO:0000313" key="2">
    <source>
        <dbReference type="Proteomes" id="UP001497535"/>
    </source>
</evidence>
<sequence length="425" mass="47455">MACLQKLREDIALLERLFPKTHERFQIVSASIDELEVKFVGTDGKSIQICANIQENYPREPPIWFSESDDAIVTALLEQLTQSQDGTGILAQLHMLVLRLCTAHNLTAPTELEAIAPSPLDDRDEGNGSELESTVDDDEEDDLMCEMEDVSAARVEHSEDGLVPPEGLAVITRVSQVQRQQHLKGAPAGSVTASDRLMKELKQIYSSDNYKNGIKTFTFFGIIRFGYPRLLTDTSCLRFSMGFSPWFSVPVRLTVCVQSYFLKLILGVFSIELEKDNLYEWNVKLKKVDEDSNLASDLRQLAKPPHNKDGLLFQFIFGTSFPFEPPFVRLVSPVVTNGFVLSGGALCMELLTKQGWTASYSVESLITQISATLVKGNARIAFEPKNGNTYSLVKAQQSFKSLVHIHAKSGLFLFLFFWGRGQLVS</sequence>
<organism evidence="1 2">
    <name type="scientific">Meloidogyne enterolobii</name>
    <name type="common">Root-knot nematode worm</name>
    <name type="synonym">Meloidogyne mayaguensis</name>
    <dbReference type="NCBI Taxonomy" id="390850"/>
    <lineage>
        <taxon>Eukaryota</taxon>
        <taxon>Metazoa</taxon>
        <taxon>Ecdysozoa</taxon>
        <taxon>Nematoda</taxon>
        <taxon>Chromadorea</taxon>
        <taxon>Rhabditida</taxon>
        <taxon>Tylenchina</taxon>
        <taxon>Tylenchomorpha</taxon>
        <taxon>Tylenchoidea</taxon>
        <taxon>Meloidogynidae</taxon>
        <taxon>Meloidogyninae</taxon>
        <taxon>Meloidogyne</taxon>
    </lineage>
</organism>
<proteinExistence type="predicted"/>
<gene>
    <name evidence="1" type="ORF">MENTE1834_LOCUS37170</name>
</gene>
<comment type="caution">
    <text evidence="1">The sequence shown here is derived from an EMBL/GenBank/DDBJ whole genome shotgun (WGS) entry which is preliminary data.</text>
</comment>
<reference evidence="1" key="1">
    <citation type="submission" date="2023-11" db="EMBL/GenBank/DDBJ databases">
        <authorList>
            <person name="Poullet M."/>
        </authorList>
    </citation>
    <scope>NUCLEOTIDE SEQUENCE</scope>
    <source>
        <strain evidence="1">E1834</strain>
    </source>
</reference>
<dbReference type="Proteomes" id="UP001497535">
    <property type="component" value="Unassembled WGS sequence"/>
</dbReference>
<protein>
    <submittedName>
        <fullName evidence="1">Uncharacterized protein</fullName>
    </submittedName>
</protein>
<name>A0ACB1AE85_MELEN</name>
<dbReference type="EMBL" id="CAVMJV010000077">
    <property type="protein sequence ID" value="CAK5089458.1"/>
    <property type="molecule type" value="Genomic_DNA"/>
</dbReference>
<keyword evidence="2" id="KW-1185">Reference proteome</keyword>
<evidence type="ECO:0000313" key="1">
    <source>
        <dbReference type="EMBL" id="CAK5089458.1"/>
    </source>
</evidence>
<accession>A0ACB1AE85</accession>